<evidence type="ECO:0000256" key="1">
    <source>
        <dbReference type="SAM" id="MobiDB-lite"/>
    </source>
</evidence>
<dbReference type="EMBL" id="MIGB01000001">
    <property type="protein sequence ID" value="OSY43992.1"/>
    <property type="molecule type" value="Genomic_DNA"/>
</dbReference>
<evidence type="ECO:0000313" key="3">
    <source>
        <dbReference type="Proteomes" id="UP000194360"/>
    </source>
</evidence>
<proteinExistence type="predicted"/>
<gene>
    <name evidence="2" type="ORF">BG845_00112</name>
</gene>
<accession>A0A1Y2N950</accession>
<keyword evidence="3" id="KW-1185">Reference proteome</keyword>
<dbReference type="AlphaFoldDB" id="A0A1Y2N950"/>
<organism evidence="2 3">
    <name type="scientific">Pseudonocardia autotrophica</name>
    <name type="common">Amycolata autotrophica</name>
    <name type="synonym">Nocardia autotrophica</name>
    <dbReference type="NCBI Taxonomy" id="2074"/>
    <lineage>
        <taxon>Bacteria</taxon>
        <taxon>Bacillati</taxon>
        <taxon>Actinomycetota</taxon>
        <taxon>Actinomycetes</taxon>
        <taxon>Pseudonocardiales</taxon>
        <taxon>Pseudonocardiaceae</taxon>
        <taxon>Pseudonocardia</taxon>
    </lineage>
</organism>
<feature type="region of interest" description="Disordered" evidence="1">
    <location>
        <begin position="1"/>
        <end position="91"/>
    </location>
</feature>
<dbReference type="Proteomes" id="UP000194360">
    <property type="component" value="Unassembled WGS sequence"/>
</dbReference>
<sequence>MGARLLSRPSCTDETLHDHIRPVPPERGNRRIRVGAETVGRVRRDPKGAPDPLMLPLRDATRPPRPPADRRDHPGAPMPVPGPETDRETSP</sequence>
<reference evidence="2 3" key="1">
    <citation type="submission" date="2016-09" db="EMBL/GenBank/DDBJ databases">
        <title>Pseudonocardia autotrophica DSM535, a candidate organism with high potential of specific P450 cytochromes.</title>
        <authorList>
            <person name="Grumaz C."/>
            <person name="Vainshtein Y."/>
            <person name="Kirstahler P."/>
            <person name="Sohn K."/>
        </authorList>
    </citation>
    <scope>NUCLEOTIDE SEQUENCE [LARGE SCALE GENOMIC DNA]</scope>
    <source>
        <strain evidence="2 3">DSM 535</strain>
    </source>
</reference>
<feature type="compositionally biased region" description="Basic and acidic residues" evidence="1">
    <location>
        <begin position="59"/>
        <end position="74"/>
    </location>
</feature>
<name>A0A1Y2N950_PSEAH</name>
<protein>
    <submittedName>
        <fullName evidence="2">Uncharacterized protein</fullName>
    </submittedName>
</protein>
<evidence type="ECO:0000313" key="2">
    <source>
        <dbReference type="EMBL" id="OSY43992.1"/>
    </source>
</evidence>
<comment type="caution">
    <text evidence="2">The sequence shown here is derived from an EMBL/GenBank/DDBJ whole genome shotgun (WGS) entry which is preliminary data.</text>
</comment>
<dbReference type="STRING" id="2074.BG845_00112"/>